<evidence type="ECO:0000256" key="1">
    <source>
        <dbReference type="ARBA" id="ARBA00004651"/>
    </source>
</evidence>
<evidence type="ECO:0000256" key="5">
    <source>
        <dbReference type="ARBA" id="ARBA00023136"/>
    </source>
</evidence>
<dbReference type="PROSITE" id="PS50850">
    <property type="entry name" value="MFS"/>
    <property type="match status" value="1"/>
</dbReference>
<reference evidence="8" key="1">
    <citation type="submission" date="2021-01" db="EMBL/GenBank/DDBJ databases">
        <title>Whole genome shotgun sequence of Planosporangium mesophilum NBRC 109066.</title>
        <authorList>
            <person name="Komaki H."/>
            <person name="Tamura T."/>
        </authorList>
    </citation>
    <scope>NUCLEOTIDE SEQUENCE</scope>
    <source>
        <strain evidence="8">NBRC 109066</strain>
    </source>
</reference>
<evidence type="ECO:0000313" key="8">
    <source>
        <dbReference type="EMBL" id="GII24707.1"/>
    </source>
</evidence>
<feature type="transmembrane region" description="Helical" evidence="6">
    <location>
        <begin position="21"/>
        <end position="42"/>
    </location>
</feature>
<dbReference type="InterPro" id="IPR036259">
    <property type="entry name" value="MFS_trans_sf"/>
</dbReference>
<feature type="transmembrane region" description="Helical" evidence="6">
    <location>
        <begin position="268"/>
        <end position="290"/>
    </location>
</feature>
<dbReference type="GO" id="GO:0005886">
    <property type="term" value="C:plasma membrane"/>
    <property type="evidence" value="ECO:0007669"/>
    <property type="project" value="UniProtKB-SubCell"/>
</dbReference>
<sequence>MRLDYVRELDEYPTGRRRIRILAMAVLAILIGSYEGQIAPVVPLLLRDLDMSLTTYGSLSALAVIAGAIAAGVGGRLTDRLGRVRLLVPLMLLTAACCFAMTLVHTPGQLLAARVALAFVDGMAMAGTAPLVRDFSPRMGRAQAFGFWTWGPVGANFLAAAIAGATLPLLNDSWRSQFVIMGTISLVVSIIIAFNIADLSPQLRARIQQTEHRTLAVADPSRPARVRDLFAHGHIWAHLIGIGLWLVLYLTLALYGQTMLVQTFHVSAAQASQIMTAFWVLDLAALVAVGRISDRWQLRKPISVVGTAAAAAITGYLVILMGRPAVPAVHLMVTGALLGTALAVAYGPWMANFSENAEDVDPRLQGTAWGAYGFLSRAMAVVALFAVPRVVEESGWQTWLAASLVCLLLYIPASLFFRGPWRRPMTATEWKPAAAVGSAE</sequence>
<comment type="subcellular location">
    <subcellularLocation>
        <location evidence="1">Cell membrane</location>
        <topology evidence="1">Multi-pass membrane protein</topology>
    </subcellularLocation>
</comment>
<feature type="transmembrane region" description="Helical" evidence="6">
    <location>
        <begin position="54"/>
        <end position="74"/>
    </location>
</feature>
<evidence type="ECO:0000259" key="7">
    <source>
        <dbReference type="PROSITE" id="PS50850"/>
    </source>
</evidence>
<dbReference type="Pfam" id="PF07690">
    <property type="entry name" value="MFS_1"/>
    <property type="match status" value="1"/>
</dbReference>
<feature type="transmembrane region" description="Helical" evidence="6">
    <location>
        <begin position="369"/>
        <end position="387"/>
    </location>
</feature>
<feature type="transmembrane region" description="Helical" evidence="6">
    <location>
        <begin position="86"/>
        <end position="105"/>
    </location>
</feature>
<dbReference type="RefSeq" id="WP_168114369.1">
    <property type="nucleotide sequence ID" value="NZ_BOON01000040.1"/>
</dbReference>
<feature type="transmembrane region" description="Helical" evidence="6">
    <location>
        <begin position="144"/>
        <end position="166"/>
    </location>
</feature>
<organism evidence="8 9">
    <name type="scientific">Planosporangium mesophilum</name>
    <dbReference type="NCBI Taxonomy" id="689768"/>
    <lineage>
        <taxon>Bacteria</taxon>
        <taxon>Bacillati</taxon>
        <taxon>Actinomycetota</taxon>
        <taxon>Actinomycetes</taxon>
        <taxon>Micromonosporales</taxon>
        <taxon>Micromonosporaceae</taxon>
        <taxon>Planosporangium</taxon>
    </lineage>
</organism>
<feature type="transmembrane region" description="Helical" evidence="6">
    <location>
        <begin position="302"/>
        <end position="322"/>
    </location>
</feature>
<evidence type="ECO:0000256" key="3">
    <source>
        <dbReference type="ARBA" id="ARBA00022692"/>
    </source>
</evidence>
<feature type="transmembrane region" description="Helical" evidence="6">
    <location>
        <begin position="111"/>
        <end position="132"/>
    </location>
</feature>
<name>A0A8J3TF81_9ACTN</name>
<keyword evidence="3 6" id="KW-0812">Transmembrane</keyword>
<gene>
    <name evidence="8" type="ORF">Pme01_43040</name>
</gene>
<keyword evidence="4 6" id="KW-1133">Transmembrane helix</keyword>
<dbReference type="Proteomes" id="UP000599074">
    <property type="component" value="Unassembled WGS sequence"/>
</dbReference>
<dbReference type="SUPFAM" id="SSF103473">
    <property type="entry name" value="MFS general substrate transporter"/>
    <property type="match status" value="1"/>
</dbReference>
<protein>
    <recommendedName>
        <fullName evidence="7">Major facilitator superfamily (MFS) profile domain-containing protein</fullName>
    </recommendedName>
</protein>
<evidence type="ECO:0000256" key="6">
    <source>
        <dbReference type="SAM" id="Phobius"/>
    </source>
</evidence>
<keyword evidence="2" id="KW-1003">Cell membrane</keyword>
<evidence type="ECO:0000313" key="9">
    <source>
        <dbReference type="Proteomes" id="UP000599074"/>
    </source>
</evidence>
<dbReference type="CDD" id="cd06174">
    <property type="entry name" value="MFS"/>
    <property type="match status" value="1"/>
</dbReference>
<accession>A0A8J3TF81</accession>
<dbReference type="InterPro" id="IPR020846">
    <property type="entry name" value="MFS_dom"/>
</dbReference>
<feature type="transmembrane region" description="Helical" evidence="6">
    <location>
        <begin position="178"/>
        <end position="197"/>
    </location>
</feature>
<dbReference type="GO" id="GO:0022857">
    <property type="term" value="F:transmembrane transporter activity"/>
    <property type="evidence" value="ECO:0007669"/>
    <property type="project" value="InterPro"/>
</dbReference>
<evidence type="ECO:0000256" key="2">
    <source>
        <dbReference type="ARBA" id="ARBA00022475"/>
    </source>
</evidence>
<dbReference type="PANTHER" id="PTHR43124:SF3">
    <property type="entry name" value="CHLORAMPHENICOL EFFLUX PUMP RV0191"/>
    <property type="match status" value="1"/>
</dbReference>
<keyword evidence="5 6" id="KW-0472">Membrane</keyword>
<keyword evidence="9" id="KW-1185">Reference proteome</keyword>
<feature type="transmembrane region" description="Helical" evidence="6">
    <location>
        <begin position="235"/>
        <end position="256"/>
    </location>
</feature>
<comment type="caution">
    <text evidence="8">The sequence shown here is derived from an EMBL/GenBank/DDBJ whole genome shotgun (WGS) entry which is preliminary data.</text>
</comment>
<feature type="transmembrane region" description="Helical" evidence="6">
    <location>
        <begin position="399"/>
        <end position="417"/>
    </location>
</feature>
<evidence type="ECO:0000256" key="4">
    <source>
        <dbReference type="ARBA" id="ARBA00022989"/>
    </source>
</evidence>
<proteinExistence type="predicted"/>
<dbReference type="InterPro" id="IPR050189">
    <property type="entry name" value="MFS_Efflux_Transporters"/>
</dbReference>
<dbReference type="PANTHER" id="PTHR43124">
    <property type="entry name" value="PURINE EFFLUX PUMP PBUE"/>
    <property type="match status" value="1"/>
</dbReference>
<feature type="domain" description="Major facilitator superfamily (MFS) profile" evidence="7">
    <location>
        <begin position="20"/>
        <end position="421"/>
    </location>
</feature>
<dbReference type="Gene3D" id="1.20.1250.20">
    <property type="entry name" value="MFS general substrate transporter like domains"/>
    <property type="match status" value="2"/>
</dbReference>
<dbReference type="EMBL" id="BOON01000040">
    <property type="protein sequence ID" value="GII24707.1"/>
    <property type="molecule type" value="Genomic_DNA"/>
</dbReference>
<dbReference type="AlphaFoldDB" id="A0A8J3TF81"/>
<dbReference type="InterPro" id="IPR011701">
    <property type="entry name" value="MFS"/>
</dbReference>
<feature type="transmembrane region" description="Helical" evidence="6">
    <location>
        <begin position="328"/>
        <end position="349"/>
    </location>
</feature>